<evidence type="ECO:0000313" key="2">
    <source>
        <dbReference type="Proteomes" id="UP001215598"/>
    </source>
</evidence>
<dbReference type="EMBL" id="JARKIB010000002">
    <property type="protein sequence ID" value="KAJ7784201.1"/>
    <property type="molecule type" value="Genomic_DNA"/>
</dbReference>
<dbReference type="AlphaFoldDB" id="A0AAD7P1Q7"/>
<evidence type="ECO:0000313" key="1">
    <source>
        <dbReference type="EMBL" id="KAJ7784201.1"/>
    </source>
</evidence>
<sequence>MVYYFSDINDGAVKPEPPTHFEQFFARYPLFQYDPSAPVSAQYQAMCPKYGFLGRTNSGEAKSEQELEADAARARFRLAMVRTFNDLFGTDVNDLKNWQSFCTVLEISPVPTKLRACRAAVRDVHVNLVDLVDWGIAKAEIHKFERLDELAAYTKKTGKFFPQSEAEAGGMLRFLLRRIA</sequence>
<dbReference type="Proteomes" id="UP001215598">
    <property type="component" value="Unassembled WGS sequence"/>
</dbReference>
<organism evidence="1 2">
    <name type="scientific">Mycena metata</name>
    <dbReference type="NCBI Taxonomy" id="1033252"/>
    <lineage>
        <taxon>Eukaryota</taxon>
        <taxon>Fungi</taxon>
        <taxon>Dikarya</taxon>
        <taxon>Basidiomycota</taxon>
        <taxon>Agaricomycotina</taxon>
        <taxon>Agaricomycetes</taxon>
        <taxon>Agaricomycetidae</taxon>
        <taxon>Agaricales</taxon>
        <taxon>Marasmiineae</taxon>
        <taxon>Mycenaceae</taxon>
        <taxon>Mycena</taxon>
    </lineage>
</organism>
<protein>
    <submittedName>
        <fullName evidence="1">Uncharacterized protein</fullName>
    </submittedName>
</protein>
<comment type="caution">
    <text evidence="1">The sequence shown here is derived from an EMBL/GenBank/DDBJ whole genome shotgun (WGS) entry which is preliminary data.</text>
</comment>
<accession>A0AAD7P1Q7</accession>
<keyword evidence="2" id="KW-1185">Reference proteome</keyword>
<gene>
    <name evidence="1" type="ORF">B0H16DRAFT_1296280</name>
</gene>
<proteinExistence type="predicted"/>
<reference evidence="1" key="1">
    <citation type="submission" date="2023-03" db="EMBL/GenBank/DDBJ databases">
        <title>Massive genome expansion in bonnet fungi (Mycena s.s.) driven by repeated elements and novel gene families across ecological guilds.</title>
        <authorList>
            <consortium name="Lawrence Berkeley National Laboratory"/>
            <person name="Harder C.B."/>
            <person name="Miyauchi S."/>
            <person name="Viragh M."/>
            <person name="Kuo A."/>
            <person name="Thoen E."/>
            <person name="Andreopoulos B."/>
            <person name="Lu D."/>
            <person name="Skrede I."/>
            <person name="Drula E."/>
            <person name="Henrissat B."/>
            <person name="Morin E."/>
            <person name="Kohler A."/>
            <person name="Barry K."/>
            <person name="LaButti K."/>
            <person name="Morin E."/>
            <person name="Salamov A."/>
            <person name="Lipzen A."/>
            <person name="Mereny Z."/>
            <person name="Hegedus B."/>
            <person name="Baldrian P."/>
            <person name="Stursova M."/>
            <person name="Weitz H."/>
            <person name="Taylor A."/>
            <person name="Grigoriev I.V."/>
            <person name="Nagy L.G."/>
            <person name="Martin F."/>
            <person name="Kauserud H."/>
        </authorList>
    </citation>
    <scope>NUCLEOTIDE SEQUENCE</scope>
    <source>
        <strain evidence="1">CBHHK182m</strain>
    </source>
</reference>
<dbReference type="PANTHER" id="PTHR38846">
    <property type="entry name" value="C3H1-TYPE DOMAIN-CONTAINING PROTEIN"/>
    <property type="match status" value="1"/>
</dbReference>
<dbReference type="PANTHER" id="PTHR38846:SF1">
    <property type="entry name" value="C3H1-TYPE DOMAIN-CONTAINING PROTEIN"/>
    <property type="match status" value="1"/>
</dbReference>
<name>A0AAD7P1Q7_9AGAR</name>